<dbReference type="KEGG" id="buz:AYM40_35370"/>
<dbReference type="RefSeq" id="WP_063500546.1">
    <property type="nucleotide sequence ID" value="NZ_CP014579.1"/>
</dbReference>
<accession>A0A160FWK9</accession>
<evidence type="ECO:0000313" key="1">
    <source>
        <dbReference type="EMBL" id="ANB77358.1"/>
    </source>
</evidence>
<reference evidence="1 2" key="1">
    <citation type="journal article" date="2016" name="Gene">
        <title>PacBio SMRT assembly of a complex multi-replicon genome reveals chlorocatechol degradative operon in a region of genome plasticity.</title>
        <authorList>
            <person name="Ricker N."/>
            <person name="Shen S.Y."/>
            <person name="Goordial J."/>
            <person name="Jin S."/>
            <person name="Fulthorpe R.R."/>
        </authorList>
    </citation>
    <scope>NUCLEOTIDE SEQUENCE [LARGE SCALE GENOMIC DNA]</scope>
    <source>
        <strain evidence="1 2">OLGA172</strain>
    </source>
</reference>
<dbReference type="Proteomes" id="UP000076852">
    <property type="component" value="Chromosome 2"/>
</dbReference>
<organism evidence="1 2">
    <name type="scientific">Paraburkholderia phytofirmans OLGA172</name>
    <dbReference type="NCBI Taxonomy" id="1417228"/>
    <lineage>
        <taxon>Bacteria</taxon>
        <taxon>Pseudomonadati</taxon>
        <taxon>Pseudomonadota</taxon>
        <taxon>Betaproteobacteria</taxon>
        <taxon>Burkholderiales</taxon>
        <taxon>Burkholderiaceae</taxon>
        <taxon>Paraburkholderia</taxon>
    </lineage>
</organism>
<gene>
    <name evidence="1" type="ORF">AYM40_35370</name>
</gene>
<protein>
    <recommendedName>
        <fullName evidence="3">Integrase</fullName>
    </recommendedName>
</protein>
<keyword evidence="2" id="KW-1185">Reference proteome</keyword>
<evidence type="ECO:0000313" key="2">
    <source>
        <dbReference type="Proteomes" id="UP000076852"/>
    </source>
</evidence>
<dbReference type="STRING" id="1804984.AYM40_35370"/>
<dbReference type="AlphaFoldDB" id="A0A160FWK9"/>
<dbReference type="EMBL" id="CP014579">
    <property type="protein sequence ID" value="ANB77358.1"/>
    <property type="molecule type" value="Genomic_DNA"/>
</dbReference>
<name>A0A160FWK9_9BURK</name>
<proteinExistence type="predicted"/>
<evidence type="ECO:0008006" key="3">
    <source>
        <dbReference type="Google" id="ProtNLM"/>
    </source>
</evidence>
<sequence>MNYARRNIEILQLPLIADGFVEHPERAILQFKKGETIDFGAFCYSSVTEVASAQRGLNRPRSERLVDASTFRPERVAPMRAAIIFFSREISHSAYSPLTVALAARTFVRFLFWANESGFSDVLTNRPTLRLGFRSFVSHLWEEVAAQRMTEKTAGVRVSTLREVLAQLYDIDDIHHGVRLPRSRKRAAQPTVPPSEEDQGKMLALCQALFDGLTSLCLDFKPYPYPLAVPRSLGAADDSMWIFPSRKWCMPPHQLAVRESLTLGYWAFDYGTGTIAEPAEIAHYYSQDYPSDRLNAAAIAVSHAHAAINDANVNERSAYRVAAALRAHQAFVVMFLSRTNMNWAQVRELPWGADYEVGAERQGFRAVKARAGGKVVTFEIQTVFLPELRKFLKLREYLLNGSEYEYLFMICDGQTGKFEPLQAKTQDHIAASLRRIDPNVPNIKSRKWRAGGGDWMLRRGVDTETASVILQNTESTVRNSYAEGSPIVQMEELGAFFDSIQTAVIAKGCEVQNGVARPVGLCSDFGAPTQSEQAAVVPDCLSNEGCFFCNKFRVHADEDDTRKLVSCRYVIQRTATTHDEEQFSSIFSPIFKRIEDLLAEIDRLSPGLVGAVTLEVENGELDAYWARKLEMLIILELVS</sequence>
<dbReference type="OrthoDB" id="5366218at2"/>